<dbReference type="OrthoDB" id="9802051at2"/>
<evidence type="ECO:0000256" key="1">
    <source>
        <dbReference type="ARBA" id="ARBA00004453"/>
    </source>
</evidence>
<dbReference type="Gene3D" id="1.10.10.2830">
    <property type="match status" value="1"/>
</dbReference>
<comment type="similarity">
    <text evidence="2">Belongs to the ParB family.</text>
</comment>
<dbReference type="Proteomes" id="UP000051445">
    <property type="component" value="Unassembled WGS sequence"/>
</dbReference>
<feature type="compositionally biased region" description="Basic residues" evidence="4">
    <location>
        <begin position="258"/>
        <end position="278"/>
    </location>
</feature>
<dbReference type="Pfam" id="PF17762">
    <property type="entry name" value="HTH_ParB"/>
    <property type="match status" value="1"/>
</dbReference>
<protein>
    <submittedName>
        <fullName evidence="6">Stage 0 DNA-binding protein</fullName>
    </submittedName>
</protein>
<dbReference type="FunFam" id="3.90.1530.30:FF:000001">
    <property type="entry name" value="Chromosome partitioning protein ParB"/>
    <property type="match status" value="1"/>
</dbReference>
<dbReference type="SUPFAM" id="SSF110849">
    <property type="entry name" value="ParB/Sulfiredoxin"/>
    <property type="match status" value="1"/>
</dbReference>
<dbReference type="GO" id="GO:0007059">
    <property type="term" value="P:chromosome segregation"/>
    <property type="evidence" value="ECO:0007669"/>
    <property type="project" value="TreeGrafter"/>
</dbReference>
<dbReference type="Pfam" id="PF02195">
    <property type="entry name" value="ParB_N"/>
    <property type="match status" value="1"/>
</dbReference>
<dbReference type="STRING" id="1423746.FD27_GL000646"/>
<feature type="region of interest" description="Disordered" evidence="4">
    <location>
        <begin position="233"/>
        <end position="291"/>
    </location>
</feature>
<dbReference type="InterPro" id="IPR004437">
    <property type="entry name" value="ParB/RepB/Spo0J"/>
</dbReference>
<dbReference type="FunFam" id="1.10.10.2830:FF:000001">
    <property type="entry name" value="Chromosome partitioning protein ParB"/>
    <property type="match status" value="1"/>
</dbReference>
<accession>A0A0R1P5N6</accession>
<dbReference type="PATRIC" id="fig|1423746.3.peg.654"/>
<dbReference type="InterPro" id="IPR041468">
    <property type="entry name" value="HTH_ParB/Spo0J"/>
</dbReference>
<evidence type="ECO:0000259" key="5">
    <source>
        <dbReference type="SMART" id="SM00470"/>
    </source>
</evidence>
<dbReference type="InterPro" id="IPR036086">
    <property type="entry name" value="ParB/Sulfiredoxin_sf"/>
</dbReference>
<dbReference type="GO" id="GO:0045881">
    <property type="term" value="P:positive regulation of sporulation resulting in formation of a cellular spore"/>
    <property type="evidence" value="ECO:0007669"/>
    <property type="project" value="TreeGrafter"/>
</dbReference>
<dbReference type="InterPro" id="IPR003115">
    <property type="entry name" value="ParB_N"/>
</dbReference>
<organism evidence="6 7">
    <name type="scientific">Limosilactobacillus frumenti DSM 13145</name>
    <dbReference type="NCBI Taxonomy" id="1423746"/>
    <lineage>
        <taxon>Bacteria</taxon>
        <taxon>Bacillati</taxon>
        <taxon>Bacillota</taxon>
        <taxon>Bacilli</taxon>
        <taxon>Lactobacillales</taxon>
        <taxon>Lactobacillaceae</taxon>
        <taxon>Limosilactobacillus</taxon>
    </lineage>
</organism>
<feature type="domain" description="ParB-like N-terminal" evidence="5">
    <location>
        <begin position="21"/>
        <end position="111"/>
    </location>
</feature>
<dbReference type="Gene3D" id="3.90.1530.30">
    <property type="match status" value="1"/>
</dbReference>
<evidence type="ECO:0000313" key="6">
    <source>
        <dbReference type="EMBL" id="KRL27904.1"/>
    </source>
</evidence>
<dbReference type="PANTHER" id="PTHR33375:SF8">
    <property type="entry name" value="NUCLEOID OCCLUSION PROTEIN"/>
    <property type="match status" value="1"/>
</dbReference>
<evidence type="ECO:0000256" key="4">
    <source>
        <dbReference type="SAM" id="MobiDB-lite"/>
    </source>
</evidence>
<keyword evidence="7" id="KW-1185">Reference proteome</keyword>
<comment type="subcellular location">
    <subcellularLocation>
        <location evidence="1">Cytoplasm</location>
        <location evidence="1">Nucleoid</location>
    </subcellularLocation>
</comment>
<dbReference type="CDD" id="cd16393">
    <property type="entry name" value="SPO0J_N"/>
    <property type="match status" value="1"/>
</dbReference>
<proteinExistence type="inferred from homology"/>
<dbReference type="PANTHER" id="PTHR33375">
    <property type="entry name" value="CHROMOSOME-PARTITIONING PROTEIN PARB-RELATED"/>
    <property type="match status" value="1"/>
</dbReference>
<comment type="caution">
    <text evidence="6">The sequence shown here is derived from an EMBL/GenBank/DDBJ whole genome shotgun (WGS) entry which is preliminary data.</text>
</comment>
<dbReference type="EMBL" id="AZER01000014">
    <property type="protein sequence ID" value="KRL27904.1"/>
    <property type="molecule type" value="Genomic_DNA"/>
</dbReference>
<gene>
    <name evidence="6" type="ORF">FD27_GL000646</name>
</gene>
<name>A0A0R1P5N6_9LACO</name>
<dbReference type="AlphaFoldDB" id="A0A0R1P5N6"/>
<evidence type="ECO:0000313" key="7">
    <source>
        <dbReference type="Proteomes" id="UP000051445"/>
    </source>
</evidence>
<evidence type="ECO:0000256" key="2">
    <source>
        <dbReference type="ARBA" id="ARBA00006295"/>
    </source>
</evidence>
<evidence type="ECO:0000256" key="3">
    <source>
        <dbReference type="ARBA" id="ARBA00023125"/>
    </source>
</evidence>
<dbReference type="GO" id="GO:0009295">
    <property type="term" value="C:nucleoid"/>
    <property type="evidence" value="ECO:0007669"/>
    <property type="project" value="UniProtKB-SubCell"/>
</dbReference>
<sequence length="327" mass="37168">MAFSLFGIGKEHSGDTKNKVVNIKVDQIIPNRYQPRKVFDQNGIRELAQTIDEHGLLQPIIVREYEPAKYEIIAGERRYRAVKLLKWETVPAIIEKMSDRETASLALIENLQRSQLSSVEEAQAYRQLMDLNHMTQSALAKGMGKSQSFVANKLRLLKLIKPVQTAILDHRISERHGRAMLDLDEGQQREMLMRVVNERLTVRQTEDEVARLLGRPLPSELAKKRAEKKRQELADLEGLPASGTANEEEVIATSQPAKKAKKSRKKTSRRSKTKKGSKRTTANDPRLALNTIKKSIKLATDNGFTVKTHEQDDDDSYQLVIEIPKKQ</sequence>
<dbReference type="RefSeq" id="WP_057750085.1">
    <property type="nucleotide sequence ID" value="NZ_AZER01000014.1"/>
</dbReference>
<dbReference type="SMART" id="SM00470">
    <property type="entry name" value="ParB"/>
    <property type="match status" value="1"/>
</dbReference>
<dbReference type="NCBIfam" id="TIGR00180">
    <property type="entry name" value="parB_part"/>
    <property type="match status" value="1"/>
</dbReference>
<keyword evidence="3 6" id="KW-0238">DNA-binding</keyword>
<dbReference type="InterPro" id="IPR050336">
    <property type="entry name" value="Chromosome_partition/occlusion"/>
</dbReference>
<reference evidence="6 7" key="1">
    <citation type="journal article" date="2015" name="Genome Announc.">
        <title>Expanding the biotechnology potential of lactobacilli through comparative genomics of 213 strains and associated genera.</title>
        <authorList>
            <person name="Sun Z."/>
            <person name="Harris H.M."/>
            <person name="McCann A."/>
            <person name="Guo C."/>
            <person name="Argimon S."/>
            <person name="Zhang W."/>
            <person name="Yang X."/>
            <person name="Jeffery I.B."/>
            <person name="Cooney J.C."/>
            <person name="Kagawa T.F."/>
            <person name="Liu W."/>
            <person name="Song Y."/>
            <person name="Salvetti E."/>
            <person name="Wrobel A."/>
            <person name="Rasinkangas P."/>
            <person name="Parkhill J."/>
            <person name="Rea M.C."/>
            <person name="O'Sullivan O."/>
            <person name="Ritari J."/>
            <person name="Douillard F.P."/>
            <person name="Paul Ross R."/>
            <person name="Yang R."/>
            <person name="Briner A.E."/>
            <person name="Felis G.E."/>
            <person name="de Vos W.M."/>
            <person name="Barrangou R."/>
            <person name="Klaenhammer T.R."/>
            <person name="Caufield P.W."/>
            <person name="Cui Y."/>
            <person name="Zhang H."/>
            <person name="O'Toole P.W."/>
        </authorList>
    </citation>
    <scope>NUCLEOTIDE SEQUENCE [LARGE SCALE GENOMIC DNA]</scope>
    <source>
        <strain evidence="6 7">DSM 13145</strain>
    </source>
</reference>
<dbReference type="GO" id="GO:0003677">
    <property type="term" value="F:DNA binding"/>
    <property type="evidence" value="ECO:0007669"/>
    <property type="project" value="UniProtKB-KW"/>
</dbReference>
<dbReference type="GO" id="GO:0005694">
    <property type="term" value="C:chromosome"/>
    <property type="evidence" value="ECO:0007669"/>
    <property type="project" value="TreeGrafter"/>
</dbReference>